<evidence type="ECO:0000256" key="11">
    <source>
        <dbReference type="ARBA" id="ARBA00048679"/>
    </source>
</evidence>
<keyword evidence="8" id="KW-0067">ATP-binding</keyword>
<evidence type="ECO:0000259" key="12">
    <source>
        <dbReference type="PROSITE" id="PS50011"/>
    </source>
</evidence>
<gene>
    <name evidence="14" type="primary">LOC100902283</name>
</gene>
<dbReference type="KEGG" id="goe:100902283"/>
<evidence type="ECO:0000256" key="2">
    <source>
        <dbReference type="ARBA" id="ARBA00022148"/>
    </source>
</evidence>
<dbReference type="GO" id="GO:0005524">
    <property type="term" value="F:ATP binding"/>
    <property type="evidence" value="ECO:0007669"/>
    <property type="project" value="UniProtKB-KW"/>
</dbReference>
<evidence type="ECO:0000256" key="10">
    <source>
        <dbReference type="ARBA" id="ARBA00047899"/>
    </source>
</evidence>
<dbReference type="CDD" id="cd05579">
    <property type="entry name" value="STKc_MAST_like"/>
    <property type="match status" value="1"/>
</dbReference>
<keyword evidence="3" id="KW-0723">Serine/threonine-protein kinase</keyword>
<sequence length="300" mass="33727">MPSIEDFVVVRSVSSGAFGKVVLAKHRTKQDNQLYAVKVMEKQHMLNKNMADRINKEKNALATSHSDYVVKIFYALESRSRIYLVMEYMVGGDLKSLLRRYIIFPQQVATFYVAECALALEYLHKHGIIHRDIKPDNILIGSNGHIKLTDFGLCNFKRENIDSGIIGTPDYLAPEIIREEPHTPAVDIWSLGVCLYEFLVGCPPFIDETVEKVFANILARAIEYPEGEEALSSKAVETIEVLLNPSVARRPSAVSLRGLPLFKDMDFVNMHKLEPPWIPESGEHSGNTADECIADTLSAY</sequence>
<dbReference type="InterPro" id="IPR011009">
    <property type="entry name" value="Kinase-like_dom_sf"/>
</dbReference>
<keyword evidence="13" id="KW-1185">Reference proteome</keyword>
<evidence type="ECO:0000256" key="5">
    <source>
        <dbReference type="ARBA" id="ARBA00022679"/>
    </source>
</evidence>
<proteinExistence type="predicted"/>
<evidence type="ECO:0000313" key="14">
    <source>
        <dbReference type="RefSeq" id="XP_003746769.1"/>
    </source>
</evidence>
<name>A0AAJ6QX45_9ACAR</name>
<evidence type="ECO:0000256" key="8">
    <source>
        <dbReference type="ARBA" id="ARBA00022840"/>
    </source>
</evidence>
<dbReference type="Pfam" id="PF00069">
    <property type="entry name" value="Pkinase"/>
    <property type="match status" value="1"/>
</dbReference>
<evidence type="ECO:0000256" key="7">
    <source>
        <dbReference type="ARBA" id="ARBA00022777"/>
    </source>
</evidence>
<dbReference type="FunFam" id="1.10.510.10:FF:000024">
    <property type="entry name" value="Probable serine/threonine-protein kinase cot-1"/>
    <property type="match status" value="1"/>
</dbReference>
<keyword evidence="7 14" id="KW-0418">Kinase</keyword>
<evidence type="ECO:0000256" key="4">
    <source>
        <dbReference type="ARBA" id="ARBA00022553"/>
    </source>
</evidence>
<evidence type="ECO:0000256" key="1">
    <source>
        <dbReference type="ARBA" id="ARBA00012513"/>
    </source>
</evidence>
<feature type="domain" description="Protein kinase" evidence="12">
    <location>
        <begin position="7"/>
        <end position="262"/>
    </location>
</feature>
<evidence type="ECO:0000313" key="13">
    <source>
        <dbReference type="Proteomes" id="UP000694867"/>
    </source>
</evidence>
<keyword evidence="6" id="KW-0547">Nucleotide-binding</keyword>
<dbReference type="GO" id="GO:0004674">
    <property type="term" value="F:protein serine/threonine kinase activity"/>
    <property type="evidence" value="ECO:0007669"/>
    <property type="project" value="UniProtKB-KW"/>
</dbReference>
<dbReference type="GO" id="GO:0005634">
    <property type="term" value="C:nucleus"/>
    <property type="evidence" value="ECO:0007669"/>
    <property type="project" value="TreeGrafter"/>
</dbReference>
<keyword evidence="5" id="KW-0808">Transferase</keyword>
<organism evidence="13 14">
    <name type="scientific">Galendromus occidentalis</name>
    <name type="common">western predatory mite</name>
    <dbReference type="NCBI Taxonomy" id="34638"/>
    <lineage>
        <taxon>Eukaryota</taxon>
        <taxon>Metazoa</taxon>
        <taxon>Ecdysozoa</taxon>
        <taxon>Arthropoda</taxon>
        <taxon>Chelicerata</taxon>
        <taxon>Arachnida</taxon>
        <taxon>Acari</taxon>
        <taxon>Parasitiformes</taxon>
        <taxon>Mesostigmata</taxon>
        <taxon>Gamasina</taxon>
        <taxon>Phytoseioidea</taxon>
        <taxon>Phytoseiidae</taxon>
        <taxon>Typhlodrominae</taxon>
        <taxon>Galendromus</taxon>
    </lineage>
</organism>
<dbReference type="PANTHER" id="PTHR24356">
    <property type="entry name" value="SERINE/THREONINE-PROTEIN KINASE"/>
    <property type="match status" value="1"/>
</dbReference>
<dbReference type="AlphaFoldDB" id="A0AAJ6QX45"/>
<dbReference type="SMART" id="SM00220">
    <property type="entry name" value="S_TKc"/>
    <property type="match status" value="1"/>
</dbReference>
<dbReference type="GO" id="GO:0035556">
    <property type="term" value="P:intracellular signal transduction"/>
    <property type="evidence" value="ECO:0007669"/>
    <property type="project" value="TreeGrafter"/>
</dbReference>
<dbReference type="InterPro" id="IPR050236">
    <property type="entry name" value="Ser_Thr_kinase_AGC"/>
</dbReference>
<dbReference type="Gene3D" id="3.30.200.20">
    <property type="entry name" value="Phosphorylase Kinase, domain 1"/>
    <property type="match status" value="1"/>
</dbReference>
<dbReference type="InterPro" id="IPR008271">
    <property type="entry name" value="Ser/Thr_kinase_AS"/>
</dbReference>
<dbReference type="InterPro" id="IPR000719">
    <property type="entry name" value="Prot_kinase_dom"/>
</dbReference>
<dbReference type="Gene3D" id="1.10.510.10">
    <property type="entry name" value="Transferase(Phosphotransferase) domain 1"/>
    <property type="match status" value="1"/>
</dbReference>
<reference evidence="14" key="1">
    <citation type="submission" date="2025-08" db="UniProtKB">
        <authorList>
            <consortium name="RefSeq"/>
        </authorList>
    </citation>
    <scope>IDENTIFICATION</scope>
</reference>
<dbReference type="PROSITE" id="PS50011">
    <property type="entry name" value="PROTEIN_KINASE_DOM"/>
    <property type="match status" value="1"/>
</dbReference>
<dbReference type="GeneID" id="100902283"/>
<dbReference type="PANTHER" id="PTHR24356:SF1">
    <property type="entry name" value="SERINE_THREONINE-PROTEIN KINASE GREATWALL"/>
    <property type="match status" value="1"/>
</dbReference>
<accession>A0AAJ6QX45</accession>
<comment type="catalytic activity">
    <reaction evidence="11">
        <text>L-seryl-[protein] + ATP = O-phospho-L-seryl-[protein] + ADP + H(+)</text>
        <dbReference type="Rhea" id="RHEA:17989"/>
        <dbReference type="Rhea" id="RHEA-COMP:9863"/>
        <dbReference type="Rhea" id="RHEA-COMP:11604"/>
        <dbReference type="ChEBI" id="CHEBI:15378"/>
        <dbReference type="ChEBI" id="CHEBI:29999"/>
        <dbReference type="ChEBI" id="CHEBI:30616"/>
        <dbReference type="ChEBI" id="CHEBI:83421"/>
        <dbReference type="ChEBI" id="CHEBI:456216"/>
        <dbReference type="EC" id="2.7.11.1"/>
    </reaction>
</comment>
<dbReference type="PROSITE" id="PS00108">
    <property type="entry name" value="PROTEIN_KINASE_ST"/>
    <property type="match status" value="1"/>
</dbReference>
<evidence type="ECO:0000256" key="6">
    <source>
        <dbReference type="ARBA" id="ARBA00022741"/>
    </source>
</evidence>
<protein>
    <recommendedName>
        <fullName evidence="2">Serine/threonine-protein kinase greatwall</fullName>
        <ecNumber evidence="1">2.7.11.1</ecNumber>
    </recommendedName>
    <alternativeName>
        <fullName evidence="9">Microtubule-associated serine/threonine-protein kinase-like</fullName>
    </alternativeName>
</protein>
<dbReference type="PIRSF" id="PIRSF000654">
    <property type="entry name" value="Integrin-linked_kinase"/>
    <property type="match status" value="1"/>
</dbReference>
<dbReference type="GO" id="GO:0007010">
    <property type="term" value="P:cytoskeleton organization"/>
    <property type="evidence" value="ECO:0007669"/>
    <property type="project" value="UniProtKB-ARBA"/>
</dbReference>
<dbReference type="SUPFAM" id="SSF56112">
    <property type="entry name" value="Protein kinase-like (PK-like)"/>
    <property type="match status" value="1"/>
</dbReference>
<dbReference type="Proteomes" id="UP000694867">
    <property type="component" value="Unplaced"/>
</dbReference>
<keyword evidence="4" id="KW-0597">Phosphoprotein</keyword>
<evidence type="ECO:0000256" key="9">
    <source>
        <dbReference type="ARBA" id="ARBA00033099"/>
    </source>
</evidence>
<evidence type="ECO:0000256" key="3">
    <source>
        <dbReference type="ARBA" id="ARBA00022527"/>
    </source>
</evidence>
<dbReference type="RefSeq" id="XP_003746769.1">
    <property type="nucleotide sequence ID" value="XM_003746721.1"/>
</dbReference>
<dbReference type="EC" id="2.7.11.1" evidence="1"/>
<comment type="catalytic activity">
    <reaction evidence="10">
        <text>L-threonyl-[protein] + ATP = O-phospho-L-threonyl-[protein] + ADP + H(+)</text>
        <dbReference type="Rhea" id="RHEA:46608"/>
        <dbReference type="Rhea" id="RHEA-COMP:11060"/>
        <dbReference type="Rhea" id="RHEA-COMP:11605"/>
        <dbReference type="ChEBI" id="CHEBI:15378"/>
        <dbReference type="ChEBI" id="CHEBI:30013"/>
        <dbReference type="ChEBI" id="CHEBI:30616"/>
        <dbReference type="ChEBI" id="CHEBI:61977"/>
        <dbReference type="ChEBI" id="CHEBI:456216"/>
        <dbReference type="EC" id="2.7.11.1"/>
    </reaction>
</comment>